<comment type="caution">
    <text evidence="2">The sequence shown here is derived from an EMBL/GenBank/DDBJ whole genome shotgun (WGS) entry which is preliminary data.</text>
</comment>
<feature type="compositionally biased region" description="Low complexity" evidence="1">
    <location>
        <begin position="319"/>
        <end position="345"/>
    </location>
</feature>
<feature type="compositionally biased region" description="Low complexity" evidence="1">
    <location>
        <begin position="545"/>
        <end position="558"/>
    </location>
</feature>
<evidence type="ECO:0000313" key="2">
    <source>
        <dbReference type="EMBL" id="KAF5364720.1"/>
    </source>
</evidence>
<dbReference type="AlphaFoldDB" id="A0A8H5GH66"/>
<keyword evidence="3" id="KW-1185">Reference proteome</keyword>
<feature type="compositionally biased region" description="Polar residues" evidence="1">
    <location>
        <begin position="303"/>
        <end position="318"/>
    </location>
</feature>
<evidence type="ECO:0000256" key="1">
    <source>
        <dbReference type="SAM" id="MobiDB-lite"/>
    </source>
</evidence>
<feature type="region of interest" description="Disordered" evidence="1">
    <location>
        <begin position="57"/>
        <end position="141"/>
    </location>
</feature>
<feature type="compositionally biased region" description="Low complexity" evidence="1">
    <location>
        <begin position="525"/>
        <end position="536"/>
    </location>
</feature>
<feature type="region of interest" description="Disordered" evidence="1">
    <location>
        <begin position="279"/>
        <end position="370"/>
    </location>
</feature>
<evidence type="ECO:0000313" key="3">
    <source>
        <dbReference type="Proteomes" id="UP000518752"/>
    </source>
</evidence>
<name>A0A8H5GH66_9AGAR</name>
<feature type="compositionally biased region" description="Low complexity" evidence="1">
    <location>
        <begin position="442"/>
        <end position="463"/>
    </location>
</feature>
<accession>A0A8H5GH66</accession>
<dbReference type="EMBL" id="JAACJN010000182">
    <property type="protein sequence ID" value="KAF5364720.1"/>
    <property type="molecule type" value="Genomic_DNA"/>
</dbReference>
<organism evidence="2 3">
    <name type="scientific">Collybiopsis confluens</name>
    <dbReference type="NCBI Taxonomy" id="2823264"/>
    <lineage>
        <taxon>Eukaryota</taxon>
        <taxon>Fungi</taxon>
        <taxon>Dikarya</taxon>
        <taxon>Basidiomycota</taxon>
        <taxon>Agaricomycotina</taxon>
        <taxon>Agaricomycetes</taxon>
        <taxon>Agaricomycetidae</taxon>
        <taxon>Agaricales</taxon>
        <taxon>Marasmiineae</taxon>
        <taxon>Omphalotaceae</taxon>
        <taxon>Collybiopsis</taxon>
    </lineage>
</organism>
<gene>
    <name evidence="2" type="ORF">D9757_012492</name>
</gene>
<dbReference type="Proteomes" id="UP000518752">
    <property type="component" value="Unassembled WGS sequence"/>
</dbReference>
<feature type="compositionally biased region" description="Acidic residues" evidence="1">
    <location>
        <begin position="123"/>
        <end position="132"/>
    </location>
</feature>
<feature type="region of interest" description="Disordered" evidence="1">
    <location>
        <begin position="442"/>
        <end position="606"/>
    </location>
</feature>
<reference evidence="2 3" key="1">
    <citation type="journal article" date="2020" name="ISME J.">
        <title>Uncovering the hidden diversity of litter-decomposition mechanisms in mushroom-forming fungi.</title>
        <authorList>
            <person name="Floudas D."/>
            <person name="Bentzer J."/>
            <person name="Ahren D."/>
            <person name="Johansson T."/>
            <person name="Persson P."/>
            <person name="Tunlid A."/>
        </authorList>
    </citation>
    <scope>NUCLEOTIDE SEQUENCE [LARGE SCALE GENOMIC DNA]</scope>
    <source>
        <strain evidence="2 3">CBS 406.79</strain>
    </source>
</reference>
<feature type="compositionally biased region" description="Polar residues" evidence="1">
    <location>
        <begin position="565"/>
        <end position="576"/>
    </location>
</feature>
<feature type="compositionally biased region" description="Basic residues" evidence="1">
    <location>
        <begin position="504"/>
        <end position="515"/>
    </location>
</feature>
<proteinExistence type="predicted"/>
<sequence>MARIQSNLKQDLETRRYFNKELLFLRRAINDWVGRVKRRHTLNNDELQPFENLAKSLDEHQSSQQALDSDSEHDYSSSDSNSGKAPAPGPAPRDEDQTEEDAARSILLEPVSDTGETDRGSEDEREDSEINDEQSSRPTTPSIQFRELINPGAPIPHPLPLVDARSKLVQRITLAAVDGGNSIPTDAIYSSEIGTPGFSITYSRHATDTDHLPPQVFVTFTPDPHAGDEGDQGPSASNTQIRAVRFDPDGQVWARNMNPTTVREVDGETLAGNAEAESIVLFSEESPRVTSGSDSDVTEPAPDTSSALTPVTNATGAVSSLDAPTTSSPTTSAQSTSISRSSAPSPVSPPRNLVTPDASNTNGCAPPSHTATPTRALVGLARLPAFYGGSPSFRARMNWRAEYGEHSSQTDLPFWDEENEVYLHTWSPFGHAARAPTFTAAAGPSTITTSPSGSSFPLSSQSPAQGRQTPLKRKRAVSDEAEAAEGPSKVARSSSPADEEKKTKAGQKRKRQGKGKRNDTMARKTNNTLTSPTSSSEPMGMTFNPSPSRRSARIASAREPPPITELSNLTETSPSQMKRKRGQAASGGEEQAGVKEDPKRKFRKRN</sequence>
<protein>
    <submittedName>
        <fullName evidence="2">Uncharacterized protein</fullName>
    </submittedName>
</protein>
<feature type="compositionally biased region" description="Polar residues" evidence="1">
    <location>
        <begin position="357"/>
        <end position="370"/>
    </location>
</feature>